<sequence length="180" mass="20494">MKKPHCFRPRTVALREIRKYQKSIELLIHKLPFQRLVREIAQVLEKQSWCSSSRSGWRRLMCQTCELALKCLLFHSILHGGTDDNKITNADKVLAQCSTGRHGTVLAAQHLGYLRQQRDQFSRLSARFIMLSPARGDPKVRQSGAIQLELFLKCTSKNQIVASTAIAPPEEWPKDIASLT</sequence>
<keyword evidence="2" id="KW-0007">Acetylation</keyword>
<protein>
    <recommendedName>
        <fullName evidence="3">Core Histone H2A/H2B/H3 domain-containing protein</fullName>
    </recommendedName>
</protein>
<evidence type="ECO:0000256" key="1">
    <source>
        <dbReference type="ARBA" id="ARBA00010343"/>
    </source>
</evidence>
<dbReference type="Pfam" id="PF00125">
    <property type="entry name" value="Histone"/>
    <property type="match status" value="1"/>
</dbReference>
<dbReference type="SMART" id="SM00428">
    <property type="entry name" value="H3"/>
    <property type="match status" value="1"/>
</dbReference>
<name>A0A835JN14_9ROSI</name>
<dbReference type="InterPro" id="IPR007125">
    <property type="entry name" value="H2A/H2B/H3"/>
</dbReference>
<dbReference type="PROSITE" id="PS00959">
    <property type="entry name" value="HISTONE_H3_2"/>
    <property type="match status" value="1"/>
</dbReference>
<evidence type="ECO:0000256" key="2">
    <source>
        <dbReference type="ARBA" id="ARBA00022990"/>
    </source>
</evidence>
<reference evidence="4 5" key="1">
    <citation type="submission" date="2020-10" db="EMBL/GenBank/DDBJ databases">
        <title>Plant Genome Project.</title>
        <authorList>
            <person name="Zhang R.-G."/>
        </authorList>
    </citation>
    <scope>NUCLEOTIDE SEQUENCE [LARGE SCALE GENOMIC DNA]</scope>
    <source>
        <strain evidence="4">FAFU-HL-1</strain>
        <tissue evidence="4">Leaf</tissue>
    </source>
</reference>
<comment type="similarity">
    <text evidence="1">Belongs to the histone H3 family.</text>
</comment>
<keyword evidence="5" id="KW-1185">Reference proteome</keyword>
<evidence type="ECO:0000313" key="4">
    <source>
        <dbReference type="EMBL" id="KAF9671523.1"/>
    </source>
</evidence>
<accession>A0A835JN14</accession>
<dbReference type="SUPFAM" id="SSF47113">
    <property type="entry name" value="Histone-fold"/>
    <property type="match status" value="1"/>
</dbReference>
<evidence type="ECO:0000313" key="5">
    <source>
        <dbReference type="Proteomes" id="UP000657918"/>
    </source>
</evidence>
<evidence type="ECO:0000259" key="3">
    <source>
        <dbReference type="Pfam" id="PF00125"/>
    </source>
</evidence>
<comment type="caution">
    <text evidence="4">The sequence shown here is derived from an EMBL/GenBank/DDBJ whole genome shotgun (WGS) entry which is preliminary data.</text>
</comment>
<dbReference type="GO" id="GO:0003677">
    <property type="term" value="F:DNA binding"/>
    <property type="evidence" value="ECO:0007669"/>
    <property type="project" value="InterPro"/>
</dbReference>
<proteinExistence type="inferred from homology"/>
<feature type="domain" description="Core Histone H2A/H2B/H3" evidence="3">
    <location>
        <begin position="9"/>
        <end position="51"/>
    </location>
</feature>
<dbReference type="InterPro" id="IPR009072">
    <property type="entry name" value="Histone-fold"/>
</dbReference>
<organism evidence="4 5">
    <name type="scientific">Salix dunnii</name>
    <dbReference type="NCBI Taxonomy" id="1413687"/>
    <lineage>
        <taxon>Eukaryota</taxon>
        <taxon>Viridiplantae</taxon>
        <taxon>Streptophyta</taxon>
        <taxon>Embryophyta</taxon>
        <taxon>Tracheophyta</taxon>
        <taxon>Spermatophyta</taxon>
        <taxon>Magnoliopsida</taxon>
        <taxon>eudicotyledons</taxon>
        <taxon>Gunneridae</taxon>
        <taxon>Pentapetalae</taxon>
        <taxon>rosids</taxon>
        <taxon>fabids</taxon>
        <taxon>Malpighiales</taxon>
        <taxon>Salicaceae</taxon>
        <taxon>Saliceae</taxon>
        <taxon>Salix</taxon>
    </lineage>
</organism>
<dbReference type="InterPro" id="IPR000164">
    <property type="entry name" value="Histone_H3/CENP-A"/>
</dbReference>
<dbReference type="Proteomes" id="UP000657918">
    <property type="component" value="Unassembled WGS sequence"/>
</dbReference>
<gene>
    <name evidence="4" type="ORF">SADUNF_Sadunf12G0056400</name>
</gene>
<dbReference type="GO" id="GO:0000786">
    <property type="term" value="C:nucleosome"/>
    <property type="evidence" value="ECO:0007669"/>
    <property type="project" value="InterPro"/>
</dbReference>
<dbReference type="PANTHER" id="PTHR11426">
    <property type="entry name" value="HISTONE H3"/>
    <property type="match status" value="1"/>
</dbReference>
<dbReference type="Gene3D" id="1.10.20.10">
    <property type="entry name" value="Histone, subunit A"/>
    <property type="match status" value="1"/>
</dbReference>
<dbReference type="GO" id="GO:0046982">
    <property type="term" value="F:protein heterodimerization activity"/>
    <property type="evidence" value="ECO:0007669"/>
    <property type="project" value="InterPro"/>
</dbReference>
<dbReference type="GO" id="GO:0030527">
    <property type="term" value="F:structural constituent of chromatin"/>
    <property type="evidence" value="ECO:0007669"/>
    <property type="project" value="InterPro"/>
</dbReference>
<dbReference type="AlphaFoldDB" id="A0A835JN14"/>
<dbReference type="EMBL" id="JADGMS010000012">
    <property type="protein sequence ID" value="KAF9671523.1"/>
    <property type="molecule type" value="Genomic_DNA"/>
</dbReference>